<dbReference type="AlphaFoldDB" id="A0A1V6Q0H1"/>
<dbReference type="Proteomes" id="UP000191672">
    <property type="component" value="Unassembled WGS sequence"/>
</dbReference>
<accession>A0A1V6Q0H1</accession>
<evidence type="ECO:0000313" key="2">
    <source>
        <dbReference type="Proteomes" id="UP000191672"/>
    </source>
</evidence>
<evidence type="ECO:0000313" key="1">
    <source>
        <dbReference type="EMBL" id="OQD82196.1"/>
    </source>
</evidence>
<comment type="caution">
    <text evidence="1">The sequence shown here is derived from an EMBL/GenBank/DDBJ whole genome shotgun (WGS) entry which is preliminary data.</text>
</comment>
<dbReference type="EMBL" id="MDYN01000023">
    <property type="protein sequence ID" value="OQD82196.1"/>
    <property type="molecule type" value="Genomic_DNA"/>
</dbReference>
<gene>
    <name evidence="1" type="ORF">PENANT_c023G09859</name>
</gene>
<organism evidence="1 2">
    <name type="scientific">Penicillium antarcticum</name>
    <dbReference type="NCBI Taxonomy" id="416450"/>
    <lineage>
        <taxon>Eukaryota</taxon>
        <taxon>Fungi</taxon>
        <taxon>Dikarya</taxon>
        <taxon>Ascomycota</taxon>
        <taxon>Pezizomycotina</taxon>
        <taxon>Eurotiomycetes</taxon>
        <taxon>Eurotiomycetidae</taxon>
        <taxon>Eurotiales</taxon>
        <taxon>Aspergillaceae</taxon>
        <taxon>Penicillium</taxon>
    </lineage>
</organism>
<name>A0A1V6Q0H1_9EURO</name>
<protein>
    <submittedName>
        <fullName evidence="1">Uncharacterized protein</fullName>
    </submittedName>
</protein>
<keyword evidence="2" id="KW-1185">Reference proteome</keyword>
<sequence>MNVNLPLASDQEPASSGLKRGLSNMSLTAYVIGSLPPRRISRDTILDRIQD</sequence>
<proteinExistence type="predicted"/>
<reference evidence="2" key="1">
    <citation type="journal article" date="2017" name="Nat. Microbiol.">
        <title>Global analysis of biosynthetic gene clusters reveals vast potential of secondary metabolite production in Penicillium species.</title>
        <authorList>
            <person name="Nielsen J.C."/>
            <person name="Grijseels S."/>
            <person name="Prigent S."/>
            <person name="Ji B."/>
            <person name="Dainat J."/>
            <person name="Nielsen K.F."/>
            <person name="Frisvad J.C."/>
            <person name="Workman M."/>
            <person name="Nielsen J."/>
        </authorList>
    </citation>
    <scope>NUCLEOTIDE SEQUENCE [LARGE SCALE GENOMIC DNA]</scope>
    <source>
        <strain evidence="2">IBT 31811</strain>
    </source>
</reference>